<dbReference type="STRING" id="1302272.FC96_GL002557"/>
<dbReference type="Proteomes" id="UP000050911">
    <property type="component" value="Unassembled WGS sequence"/>
</dbReference>
<keyword evidence="1" id="KW-0704">Schiff base</keyword>
<dbReference type="InterPro" id="IPR013785">
    <property type="entry name" value="Aldolase_TIM"/>
</dbReference>
<dbReference type="InterPro" id="IPR001585">
    <property type="entry name" value="TAL/FSA"/>
</dbReference>
<dbReference type="NCBIfam" id="TIGR02134">
    <property type="entry name" value="transald_staph"/>
    <property type="match status" value="1"/>
</dbReference>
<dbReference type="Gene3D" id="3.20.20.70">
    <property type="entry name" value="Aldolase class I"/>
    <property type="match status" value="1"/>
</dbReference>
<dbReference type="InterPro" id="IPR011861">
    <property type="entry name" value="Transald_staph-type"/>
</dbReference>
<dbReference type="RefSeq" id="WP_054659903.1">
    <property type="nucleotide sequence ID" value="NZ_AZCX01000009.1"/>
</dbReference>
<evidence type="ECO:0000313" key="3">
    <source>
        <dbReference type="Proteomes" id="UP000050911"/>
    </source>
</evidence>
<protein>
    <submittedName>
        <fullName evidence="2">Translaldolase</fullName>
    </submittedName>
</protein>
<evidence type="ECO:0000256" key="1">
    <source>
        <dbReference type="ARBA" id="ARBA00023270"/>
    </source>
</evidence>
<organism evidence="2 3">
    <name type="scientific">Secundilactobacillus kimchicus JCM 15530</name>
    <dbReference type="NCBI Taxonomy" id="1302272"/>
    <lineage>
        <taxon>Bacteria</taxon>
        <taxon>Bacillati</taxon>
        <taxon>Bacillota</taxon>
        <taxon>Bacilli</taxon>
        <taxon>Lactobacillales</taxon>
        <taxon>Lactobacillaceae</taxon>
        <taxon>Secundilactobacillus</taxon>
    </lineage>
</organism>
<dbReference type="OrthoDB" id="9807051at2"/>
<dbReference type="PANTHER" id="PTHR10683:SF40">
    <property type="entry name" value="FRUCTOSE-6-PHOSPHATE ALDOLASE 1-RELATED"/>
    <property type="match status" value="1"/>
</dbReference>
<reference evidence="2 3" key="1">
    <citation type="journal article" date="2015" name="Genome Announc.">
        <title>Expanding the biotechnology potential of lactobacilli through comparative genomics of 213 strains and associated genera.</title>
        <authorList>
            <person name="Sun Z."/>
            <person name="Harris H.M."/>
            <person name="McCann A."/>
            <person name="Guo C."/>
            <person name="Argimon S."/>
            <person name="Zhang W."/>
            <person name="Yang X."/>
            <person name="Jeffery I.B."/>
            <person name="Cooney J.C."/>
            <person name="Kagawa T.F."/>
            <person name="Liu W."/>
            <person name="Song Y."/>
            <person name="Salvetti E."/>
            <person name="Wrobel A."/>
            <person name="Rasinkangas P."/>
            <person name="Parkhill J."/>
            <person name="Rea M.C."/>
            <person name="O'Sullivan O."/>
            <person name="Ritari J."/>
            <person name="Douillard F.P."/>
            <person name="Paul Ross R."/>
            <person name="Yang R."/>
            <person name="Briner A.E."/>
            <person name="Felis G.E."/>
            <person name="de Vos W.M."/>
            <person name="Barrangou R."/>
            <person name="Klaenhammer T.R."/>
            <person name="Caufield P.W."/>
            <person name="Cui Y."/>
            <person name="Zhang H."/>
            <person name="O'Toole P.W."/>
        </authorList>
    </citation>
    <scope>NUCLEOTIDE SEQUENCE [LARGE SCALE GENOMIC DNA]</scope>
    <source>
        <strain evidence="2 3">JCM 15530</strain>
    </source>
</reference>
<sequence length="245" mass="26137">MTAPKFNVKIFSDGADLADMEAINQNDFVTGFTTNPSLLKKAGVTDYLAFAKTVVAKFPDEPISFEVFSNDFDTMLEEAKLLAQLGDNVYVKVPIRTTDGQSTAPLLHSLTEAGISVNVTAIATSDQVKESLEAVVAGVPVIISIFVGRVADTGVDPMPFVHDSIALTKQYPDAELLWASTREIYNIIQADALGVDIITVPPSIIAKLVTKFGQSGDDVTMATVKGFESDIQATGLSILDTSSQS</sequence>
<dbReference type="SUPFAM" id="SSF51569">
    <property type="entry name" value="Aldolase"/>
    <property type="match status" value="1"/>
</dbReference>
<name>A0A0R1HM56_9LACO</name>
<comment type="caution">
    <text evidence="2">The sequence shown here is derived from an EMBL/GenBank/DDBJ whole genome shotgun (WGS) entry which is preliminary data.</text>
</comment>
<proteinExistence type="predicted"/>
<evidence type="ECO:0000313" key="2">
    <source>
        <dbReference type="EMBL" id="KRK47435.1"/>
    </source>
</evidence>
<dbReference type="PATRIC" id="fig|1302272.5.peg.2606"/>
<keyword evidence="3" id="KW-1185">Reference proteome</keyword>
<gene>
    <name evidence="2" type="ORF">FC96_GL002557</name>
</gene>
<dbReference type="AlphaFoldDB" id="A0A0R1HM56"/>
<dbReference type="GO" id="GO:0005975">
    <property type="term" value="P:carbohydrate metabolic process"/>
    <property type="evidence" value="ECO:0007669"/>
    <property type="project" value="InterPro"/>
</dbReference>
<accession>A0A0R1HM56</accession>
<dbReference type="PANTHER" id="PTHR10683">
    <property type="entry name" value="TRANSALDOLASE"/>
    <property type="match status" value="1"/>
</dbReference>
<dbReference type="EMBL" id="AZCX01000009">
    <property type="protein sequence ID" value="KRK47435.1"/>
    <property type="molecule type" value="Genomic_DNA"/>
</dbReference>
<dbReference type="Pfam" id="PF00923">
    <property type="entry name" value="TAL_FSA"/>
    <property type="match status" value="1"/>
</dbReference>